<evidence type="ECO:0000313" key="1">
    <source>
        <dbReference type="EMBL" id="GAD51384.1"/>
    </source>
</evidence>
<dbReference type="EMBL" id="BATA01000002">
    <property type="protein sequence ID" value="GAD51384.1"/>
    <property type="molecule type" value="Genomic_DNA"/>
</dbReference>
<evidence type="ECO:0008006" key="3">
    <source>
        <dbReference type="Google" id="ProtNLM"/>
    </source>
</evidence>
<keyword evidence="2" id="KW-1185">Reference proteome</keyword>
<gene>
    <name evidence="1" type="ORF">MBEHAL_0144</name>
</gene>
<proteinExistence type="predicted"/>
<dbReference type="eggNOG" id="arCOG01040">
    <property type="taxonomic scope" value="Archaea"/>
</dbReference>
<name>U3A181_9EURY</name>
<accession>U3A181</accession>
<dbReference type="OrthoDB" id="28808at2157"/>
<dbReference type="Gene3D" id="3.40.50.300">
    <property type="entry name" value="P-loop containing nucleotide triphosphate hydrolases"/>
    <property type="match status" value="1"/>
</dbReference>
<dbReference type="InterPro" id="IPR027417">
    <property type="entry name" value="P-loop_NTPase"/>
</dbReference>
<reference evidence="1 2" key="1">
    <citation type="submission" date="2013-09" db="EMBL/GenBank/DDBJ databases">
        <title>Whole genome sequencing of Halarchaeum acidiphilum strain MH1-52-1.</title>
        <authorList>
            <person name="Shimane Y."/>
            <person name="Minegishi H."/>
            <person name="Nishi S."/>
            <person name="Echigo A."/>
            <person name="Shuto A."/>
            <person name="Konishi M."/>
            <person name="Ito T."/>
            <person name="Ohkuma M."/>
            <person name="Ohta Y."/>
            <person name="Nagano Y."/>
            <person name="Tsubouchi T."/>
            <person name="Mori K."/>
            <person name="Usui K."/>
            <person name="Kamekura M."/>
            <person name="Usami R."/>
            <person name="Takaki Y."/>
            <person name="Hatada Y."/>
        </authorList>
    </citation>
    <scope>NUCLEOTIDE SEQUENCE [LARGE SCALE GENOMIC DNA]</scope>
    <source>
        <strain evidence="1 2">JCM 16109</strain>
    </source>
</reference>
<dbReference type="AlphaFoldDB" id="U3A181"/>
<evidence type="ECO:0000313" key="2">
    <source>
        <dbReference type="Proteomes" id="UP000016986"/>
    </source>
</evidence>
<protein>
    <recommendedName>
        <fullName evidence="3">Adenylylsulfate kinase</fullName>
    </recommendedName>
</protein>
<sequence length="161" mass="18461">MRLLLCGPPGAGKSTLATRLQWRLARRSVGCAVYRSDDYARRTYERLHERARAPRDCIVDATFHRRAWRERFRELADTRLVHVTADRDTCLRRDRARDGIGRAGVEAVYSALEEAPPDADFTLDTEILPVETALDLLDARVREWYDLRPGRAVSPLARRGD</sequence>
<dbReference type="RefSeq" id="WP_021779536.1">
    <property type="nucleotide sequence ID" value="NZ_BATA01000002.1"/>
</dbReference>
<dbReference type="Proteomes" id="UP000016986">
    <property type="component" value="Unassembled WGS sequence"/>
</dbReference>
<organism evidence="1 2">
    <name type="scientific">Halarchaeum acidiphilum MH1-52-1</name>
    <dbReference type="NCBI Taxonomy" id="1261545"/>
    <lineage>
        <taxon>Archaea</taxon>
        <taxon>Methanobacteriati</taxon>
        <taxon>Methanobacteriota</taxon>
        <taxon>Stenosarchaea group</taxon>
        <taxon>Halobacteria</taxon>
        <taxon>Halobacteriales</taxon>
        <taxon>Halobacteriaceae</taxon>
    </lineage>
</organism>
<dbReference type="Pfam" id="PF13671">
    <property type="entry name" value="AAA_33"/>
    <property type="match status" value="1"/>
</dbReference>
<comment type="caution">
    <text evidence="1">The sequence shown here is derived from an EMBL/GenBank/DDBJ whole genome shotgun (WGS) entry which is preliminary data.</text>
</comment>
<dbReference type="SUPFAM" id="SSF52540">
    <property type="entry name" value="P-loop containing nucleoside triphosphate hydrolases"/>
    <property type="match status" value="1"/>
</dbReference>